<evidence type="ECO:0000256" key="2">
    <source>
        <dbReference type="ARBA" id="ARBA00022692"/>
    </source>
</evidence>
<gene>
    <name evidence="6" type="ORF">FJR74_00455</name>
</gene>
<feature type="transmembrane region" description="Helical" evidence="5">
    <location>
        <begin position="143"/>
        <end position="161"/>
    </location>
</feature>
<accession>A0ABY2Z105</accession>
<feature type="transmembrane region" description="Helical" evidence="5">
    <location>
        <begin position="228"/>
        <end position="245"/>
    </location>
</feature>
<comment type="subcellular location">
    <subcellularLocation>
        <location evidence="1">Membrane</location>
        <topology evidence="1">Multi-pass membrane protein</topology>
    </subcellularLocation>
</comment>
<protein>
    <submittedName>
        <fullName evidence="6">Amino acid permease</fullName>
    </submittedName>
</protein>
<dbReference type="Gene3D" id="1.20.1740.10">
    <property type="entry name" value="Amino acid/polyamine transporter I"/>
    <property type="match status" value="1"/>
</dbReference>
<keyword evidence="3 5" id="KW-1133">Transmembrane helix</keyword>
<dbReference type="PANTHER" id="PTHR11785">
    <property type="entry name" value="AMINO ACID TRANSPORTER"/>
    <property type="match status" value="1"/>
</dbReference>
<evidence type="ECO:0000256" key="5">
    <source>
        <dbReference type="SAM" id="Phobius"/>
    </source>
</evidence>
<feature type="transmembrane region" description="Helical" evidence="5">
    <location>
        <begin position="48"/>
        <end position="71"/>
    </location>
</feature>
<dbReference type="InterPro" id="IPR050598">
    <property type="entry name" value="AminoAcid_Transporter"/>
</dbReference>
<name>A0ABY2Z105_9BACT</name>
<feature type="transmembrane region" description="Helical" evidence="5">
    <location>
        <begin position="173"/>
        <end position="196"/>
    </location>
</feature>
<evidence type="ECO:0000256" key="3">
    <source>
        <dbReference type="ARBA" id="ARBA00022989"/>
    </source>
</evidence>
<feature type="transmembrane region" description="Helical" evidence="5">
    <location>
        <begin position="362"/>
        <end position="390"/>
    </location>
</feature>
<comment type="caution">
    <text evidence="6">The sequence shown here is derived from an EMBL/GenBank/DDBJ whole genome shotgun (WGS) entry which is preliminary data.</text>
</comment>
<dbReference type="PANTHER" id="PTHR11785:SF512">
    <property type="entry name" value="SOBREMESA, ISOFORM B"/>
    <property type="match status" value="1"/>
</dbReference>
<feature type="transmembrane region" description="Helical" evidence="5">
    <location>
        <begin position="16"/>
        <end position="36"/>
    </location>
</feature>
<feature type="transmembrane region" description="Helical" evidence="5">
    <location>
        <begin position="102"/>
        <end position="123"/>
    </location>
</feature>
<proteinExistence type="predicted"/>
<keyword evidence="7" id="KW-1185">Reference proteome</keyword>
<reference evidence="6" key="1">
    <citation type="submission" date="2019-06" db="EMBL/GenBank/DDBJ databases">
        <title>Mycoplasma neophronis type strain whole genome sequence.</title>
        <authorList>
            <person name="Spergser J."/>
        </authorList>
    </citation>
    <scope>NUCLEOTIDE SEQUENCE [LARGE SCALE GENOMIC DNA]</scope>
    <source>
        <strain evidence="6">DSM 24097</strain>
    </source>
</reference>
<evidence type="ECO:0000313" key="7">
    <source>
        <dbReference type="Proteomes" id="UP000316851"/>
    </source>
</evidence>
<feature type="transmembrane region" description="Helical" evidence="5">
    <location>
        <begin position="416"/>
        <end position="437"/>
    </location>
</feature>
<dbReference type="PIRSF" id="PIRSF006060">
    <property type="entry name" value="AA_transporter"/>
    <property type="match status" value="1"/>
</dbReference>
<evidence type="ECO:0000256" key="1">
    <source>
        <dbReference type="ARBA" id="ARBA00004141"/>
    </source>
</evidence>
<evidence type="ECO:0000256" key="4">
    <source>
        <dbReference type="ARBA" id="ARBA00023136"/>
    </source>
</evidence>
<dbReference type="InterPro" id="IPR002293">
    <property type="entry name" value="AA/rel_permease1"/>
</dbReference>
<evidence type="ECO:0000313" key="6">
    <source>
        <dbReference type="EMBL" id="TPR54730.1"/>
    </source>
</evidence>
<keyword evidence="4 5" id="KW-0472">Membrane</keyword>
<feature type="transmembrane region" description="Helical" evidence="5">
    <location>
        <begin position="495"/>
        <end position="516"/>
    </location>
</feature>
<dbReference type="Proteomes" id="UP000316851">
    <property type="component" value="Unassembled WGS sequence"/>
</dbReference>
<feature type="transmembrane region" description="Helical" evidence="5">
    <location>
        <begin position="311"/>
        <end position="335"/>
    </location>
</feature>
<feature type="transmembrane region" description="Helical" evidence="5">
    <location>
        <begin position="457"/>
        <end position="483"/>
    </location>
</feature>
<sequence length="551" mass="61565">MTETKKIEKEKTQKKISFTSAILMVMGSSIGAGIFFKSDQVLEYSHASLILAIFAWVLGFVAVVVMGLSLVEISSVKNDNLSFVGWCKAFNSKTIYKAARNFNSYLCFPLIFFVIPLYVVLSLQDGISGIINKPATFGTGVDWIIWVVISLTITLYFILTSGINTKFGAKQNLFILSIKFIPLVFIVIMGFVLVGMNASGVKSVSLTIKENTDTTLANGFELFQMPKFGAFIGVFLAIAAIFFAYDGFFTTCGIQSDMKEPKKTPLAILLGLVFTTIIYLFIAILFSINGGTILSMQKYSENIMNPRTSQIIFGVLNILIAIGVMGIINGFAMWAPKYYEELMFNGELPLWKKAIKKYRNNYSIIGVAYTLLFSVPFILIFSVVGALGYIETPNTLTDIYKKTSEMNKLYNFSNVMANWMALLTFTFIALPILGGIINRKTQKVLVPKKYSYFLPSAWICCIITFLALTALIVSPFVNLIALAFVEKAKMTSSMIVSRVVTVVILLAFIAVSFLPIPFENKNIIKKYGNEENYQKFVKEYIQKQNIMIKKI</sequence>
<organism evidence="6 7">
    <name type="scientific">Metamycoplasma neophronis</name>
    <dbReference type="NCBI Taxonomy" id="872983"/>
    <lineage>
        <taxon>Bacteria</taxon>
        <taxon>Bacillati</taxon>
        <taxon>Mycoplasmatota</taxon>
        <taxon>Mycoplasmoidales</taxon>
        <taxon>Metamycoplasmataceae</taxon>
        <taxon>Metamycoplasma</taxon>
    </lineage>
</organism>
<keyword evidence="2 5" id="KW-0812">Transmembrane</keyword>
<dbReference type="EMBL" id="VHHP01000001">
    <property type="protein sequence ID" value="TPR54730.1"/>
    <property type="molecule type" value="Genomic_DNA"/>
</dbReference>
<dbReference type="Pfam" id="PF13520">
    <property type="entry name" value="AA_permease_2"/>
    <property type="match status" value="1"/>
</dbReference>
<feature type="transmembrane region" description="Helical" evidence="5">
    <location>
        <begin position="266"/>
        <end position="291"/>
    </location>
</feature>
<dbReference type="RefSeq" id="WP_140914583.1">
    <property type="nucleotide sequence ID" value="NZ_VHHP01000001.1"/>
</dbReference>